<dbReference type="EMBL" id="JBANRG010000009">
    <property type="protein sequence ID" value="KAK7463851.1"/>
    <property type="molecule type" value="Genomic_DNA"/>
</dbReference>
<proteinExistence type="predicted"/>
<comment type="caution">
    <text evidence="1">The sequence shown here is derived from an EMBL/GenBank/DDBJ whole genome shotgun (WGS) entry which is preliminary data.</text>
</comment>
<dbReference type="EMBL" id="JBANRG010000006">
    <property type="protein sequence ID" value="KAK7465815.1"/>
    <property type="molecule type" value="Genomic_DNA"/>
</dbReference>
<accession>A0ABR1JMU6</accession>
<dbReference type="Proteomes" id="UP001498398">
    <property type="component" value="Unassembled WGS sequence"/>
</dbReference>
<organism evidence="1 3">
    <name type="scientific">Marasmiellus scandens</name>
    <dbReference type="NCBI Taxonomy" id="2682957"/>
    <lineage>
        <taxon>Eukaryota</taxon>
        <taxon>Fungi</taxon>
        <taxon>Dikarya</taxon>
        <taxon>Basidiomycota</taxon>
        <taxon>Agaricomycotina</taxon>
        <taxon>Agaricomycetes</taxon>
        <taxon>Agaricomycetidae</taxon>
        <taxon>Agaricales</taxon>
        <taxon>Marasmiineae</taxon>
        <taxon>Omphalotaceae</taxon>
        <taxon>Marasmiellus</taxon>
    </lineage>
</organism>
<gene>
    <name evidence="2" type="ORF">VKT23_005786</name>
    <name evidence="1" type="ORF">VKT23_007187</name>
</gene>
<name>A0ABR1JMU6_9AGAR</name>
<evidence type="ECO:0000313" key="1">
    <source>
        <dbReference type="EMBL" id="KAK7463851.1"/>
    </source>
</evidence>
<reference evidence="1 3" key="1">
    <citation type="submission" date="2024-01" db="EMBL/GenBank/DDBJ databases">
        <title>A draft genome for the cacao thread blight pathogen Marasmiellus scandens.</title>
        <authorList>
            <person name="Baruah I.K."/>
            <person name="Leung J."/>
            <person name="Bukari Y."/>
            <person name="Amoako-Attah I."/>
            <person name="Meinhardt L.W."/>
            <person name="Bailey B.A."/>
            <person name="Cohen S.P."/>
        </authorList>
    </citation>
    <scope>NUCLEOTIDE SEQUENCE [LARGE SCALE GENOMIC DNA]</scope>
    <source>
        <strain evidence="1 3">GH-19</strain>
    </source>
</reference>
<sequence length="286" mass="31859">MSFHCTYPDFSVRSTIDNQAFAVSRKALCTSEVFRNMFSCCDDSHSEVSDQSMDLLESSASLCLLLTLLHSPPDPPTLPKQDGPWDLGPALNTDSSVIPLPILAQLFLLADKYALSDSVTKVLSEHLLANAPLNPLFVYGFALSAGFPDIASKACRWLKPMALYSQEEIKIIPTVEAYHNVIRLQDLRVKALKRILLEEEIFPHGYGACSSHLNETQTIWHSARINLARKVETLTDVAGEMEDLLSERPIRDCSACRKACTAAVEMLRYKCRKAPRTLRHLQPPGT</sequence>
<evidence type="ECO:0008006" key="4">
    <source>
        <dbReference type="Google" id="ProtNLM"/>
    </source>
</evidence>
<keyword evidence="3" id="KW-1185">Reference proteome</keyword>
<protein>
    <recommendedName>
        <fullName evidence="4">BTB domain-containing protein</fullName>
    </recommendedName>
</protein>
<evidence type="ECO:0000313" key="3">
    <source>
        <dbReference type="Proteomes" id="UP001498398"/>
    </source>
</evidence>
<evidence type="ECO:0000313" key="2">
    <source>
        <dbReference type="EMBL" id="KAK7465815.1"/>
    </source>
</evidence>